<dbReference type="GO" id="GO:0086010">
    <property type="term" value="P:membrane depolarization during action potential"/>
    <property type="evidence" value="ECO:0007669"/>
    <property type="project" value="TreeGrafter"/>
</dbReference>
<feature type="domain" description="Ion transport" evidence="19">
    <location>
        <begin position="76"/>
        <end position="303"/>
    </location>
</feature>
<feature type="transmembrane region" description="Helical" evidence="17">
    <location>
        <begin position="787"/>
        <end position="811"/>
    </location>
</feature>
<comment type="caution">
    <text evidence="17">Lacks conserved residue(s) required for the propagation of feature annotation.</text>
</comment>
<comment type="similarity">
    <text evidence="17">Belongs to the sodium channel (TC 1.A.1.10) family.</text>
</comment>
<feature type="compositionally biased region" description="Polar residues" evidence="18">
    <location>
        <begin position="1310"/>
        <end position="1324"/>
    </location>
</feature>
<dbReference type="EnsemblMetazoa" id="SMAR006802-RA">
    <property type="protein sequence ID" value="SMAR006802-PA"/>
    <property type="gene ID" value="SMAR006802"/>
</dbReference>
<proteinExistence type="inferred from homology"/>
<evidence type="ECO:0000256" key="11">
    <source>
        <dbReference type="ARBA" id="ARBA00023065"/>
    </source>
</evidence>
<feature type="transmembrane region" description="Helical" evidence="17">
    <location>
        <begin position="905"/>
        <end position="924"/>
    </location>
</feature>
<feature type="transmembrane region" description="Helical" evidence="17">
    <location>
        <begin position="936"/>
        <end position="955"/>
    </location>
</feature>
<evidence type="ECO:0000259" key="19">
    <source>
        <dbReference type="Pfam" id="PF00520"/>
    </source>
</evidence>
<feature type="domain" description="Ion transport" evidence="19">
    <location>
        <begin position="871"/>
        <end position="1121"/>
    </location>
</feature>
<evidence type="ECO:0000256" key="4">
    <source>
        <dbReference type="ARBA" id="ARBA00022475"/>
    </source>
</evidence>
<evidence type="ECO:0000256" key="12">
    <source>
        <dbReference type="ARBA" id="ARBA00023136"/>
    </source>
</evidence>
<feature type="transmembrane region" description="Helical" evidence="17">
    <location>
        <begin position="612"/>
        <end position="637"/>
    </location>
</feature>
<dbReference type="Gene3D" id="1.20.120.350">
    <property type="entry name" value="Voltage-gated potassium channels. Chain C"/>
    <property type="match status" value="3"/>
</dbReference>
<dbReference type="GO" id="GO:0005248">
    <property type="term" value="F:voltage-gated sodium channel activity"/>
    <property type="evidence" value="ECO:0007669"/>
    <property type="project" value="InterPro"/>
</dbReference>
<evidence type="ECO:0000313" key="21">
    <source>
        <dbReference type="Proteomes" id="UP000014500"/>
    </source>
</evidence>
<comment type="function">
    <text evidence="17">Mediates the voltage-dependent sodium ion permeability of excitable membranes. Assuming opened or closed conformations in response to the voltage difference across the membrane, the protein forms a sodium-selective channel through which Na(+) ions may pass in accordance with their electrochemical gradient.</text>
</comment>
<feature type="transmembrane region" description="Helical" evidence="17">
    <location>
        <begin position="144"/>
        <end position="165"/>
    </location>
</feature>
<keyword evidence="15 17" id="KW-0739">Sodium transport</keyword>
<dbReference type="PRINTS" id="PR00170">
    <property type="entry name" value="NACHANNEL"/>
</dbReference>
<keyword evidence="12 17" id="KW-0472">Membrane</keyword>
<evidence type="ECO:0000313" key="20">
    <source>
        <dbReference type="EnsemblMetazoa" id="SMAR006802-PA"/>
    </source>
</evidence>
<dbReference type="PhylomeDB" id="T1IZW4"/>
<evidence type="ECO:0000256" key="18">
    <source>
        <dbReference type="SAM" id="MobiDB-lite"/>
    </source>
</evidence>
<dbReference type="Gene3D" id="1.10.238.10">
    <property type="entry name" value="EF-hand"/>
    <property type="match status" value="1"/>
</dbReference>
<evidence type="ECO:0000256" key="3">
    <source>
        <dbReference type="ARBA" id="ARBA00022461"/>
    </source>
</evidence>
<feature type="transmembrane region" description="Helical" evidence="17">
    <location>
        <begin position="669"/>
        <end position="695"/>
    </location>
</feature>
<keyword evidence="2 17" id="KW-0813">Transport</keyword>
<dbReference type="FunFam" id="1.20.120.350:FF:000059">
    <property type="entry name" value="Sodium channel protein"/>
    <property type="match status" value="1"/>
</dbReference>
<keyword evidence="9 17" id="KW-1133">Transmembrane helix</keyword>
<feature type="domain" description="Ion transport" evidence="19">
    <location>
        <begin position="554"/>
        <end position="820"/>
    </location>
</feature>
<reference evidence="20" key="2">
    <citation type="submission" date="2015-02" db="UniProtKB">
        <authorList>
            <consortium name="EnsemblMetazoa"/>
        </authorList>
    </citation>
    <scope>IDENTIFICATION</scope>
</reference>
<dbReference type="Pfam" id="PF00520">
    <property type="entry name" value="Ion_trans"/>
    <property type="match status" value="3"/>
</dbReference>
<dbReference type="HOGENOM" id="CLU_000540_5_1_1"/>
<evidence type="ECO:0000256" key="6">
    <source>
        <dbReference type="ARBA" id="ARBA00022692"/>
    </source>
</evidence>
<evidence type="ECO:0000256" key="10">
    <source>
        <dbReference type="ARBA" id="ARBA00023053"/>
    </source>
</evidence>
<dbReference type="InterPro" id="IPR043203">
    <property type="entry name" value="VGCC_Ca_Na"/>
</dbReference>
<feature type="transmembrane region" description="Helical" evidence="17">
    <location>
        <begin position="554"/>
        <end position="576"/>
    </location>
</feature>
<keyword evidence="4" id="KW-1003">Cell membrane</keyword>
<evidence type="ECO:0000256" key="15">
    <source>
        <dbReference type="ARBA" id="ARBA00023201"/>
    </source>
</evidence>
<evidence type="ECO:0000256" key="17">
    <source>
        <dbReference type="RuleBase" id="RU361132"/>
    </source>
</evidence>
<dbReference type="InterPro" id="IPR001696">
    <property type="entry name" value="Na_channel_asu"/>
</dbReference>
<dbReference type="GO" id="GO:0001518">
    <property type="term" value="C:voltage-gated sodium channel complex"/>
    <property type="evidence" value="ECO:0007669"/>
    <property type="project" value="UniProtKB-UniRule"/>
</dbReference>
<accession>T1IZW4</accession>
<feature type="transmembrane region" description="Helical" evidence="17">
    <location>
        <begin position="875"/>
        <end position="893"/>
    </location>
</feature>
<keyword evidence="14" id="KW-0325">Glycoprotein</keyword>
<dbReference type="STRING" id="126957.T1IZW4"/>
<feature type="transmembrane region" description="Helical" evidence="17">
    <location>
        <begin position="588"/>
        <end position="605"/>
    </location>
</feature>
<evidence type="ECO:0000256" key="14">
    <source>
        <dbReference type="ARBA" id="ARBA00023180"/>
    </source>
</evidence>
<keyword evidence="13" id="KW-1015">Disulfide bond</keyword>
<dbReference type="FunFam" id="1.10.287.70:FF:000047">
    <property type="entry name" value="Sodium channel protein"/>
    <property type="match status" value="1"/>
</dbReference>
<keyword evidence="10 17" id="KW-0915">Sodium</keyword>
<keyword evidence="5" id="KW-0691">RNA editing</keyword>
<dbReference type="InterPro" id="IPR044564">
    <property type="entry name" value="Na_chnl_inactivation_gate"/>
</dbReference>
<dbReference type="Gene3D" id="1.10.287.70">
    <property type="match status" value="3"/>
</dbReference>
<dbReference type="GO" id="GO:0019228">
    <property type="term" value="P:neuronal action potential"/>
    <property type="evidence" value="ECO:0007669"/>
    <property type="project" value="TreeGrafter"/>
</dbReference>
<dbReference type="FunFam" id="1.20.120.350:FF:000009">
    <property type="entry name" value="Voltage-dependent T-type calcium channel subunit alpha"/>
    <property type="match status" value="1"/>
</dbReference>
<feature type="transmembrane region" description="Helical" evidence="17">
    <location>
        <begin position="68"/>
        <end position="95"/>
    </location>
</feature>
<keyword evidence="7" id="KW-0677">Repeat</keyword>
<keyword evidence="11 17" id="KW-0406">Ion transport</keyword>
<evidence type="ECO:0000256" key="8">
    <source>
        <dbReference type="ARBA" id="ARBA00022882"/>
    </source>
</evidence>
<keyword evidence="3 17" id="KW-0894">Sodium channel</keyword>
<evidence type="ECO:0000256" key="13">
    <source>
        <dbReference type="ARBA" id="ARBA00023157"/>
    </source>
</evidence>
<evidence type="ECO:0000256" key="5">
    <source>
        <dbReference type="ARBA" id="ARBA00022495"/>
    </source>
</evidence>
<dbReference type="InterPro" id="IPR005821">
    <property type="entry name" value="Ion_trans_dom"/>
</dbReference>
<keyword evidence="21" id="KW-1185">Reference proteome</keyword>
<feature type="transmembrane region" description="Helical" evidence="17">
    <location>
        <begin position="274"/>
        <end position="296"/>
    </location>
</feature>
<feature type="transmembrane region" description="Helical" evidence="17">
    <location>
        <begin position="185"/>
        <end position="214"/>
    </location>
</feature>
<dbReference type="Proteomes" id="UP000014500">
    <property type="component" value="Unassembled WGS sequence"/>
</dbReference>
<dbReference type="PANTHER" id="PTHR10037">
    <property type="entry name" value="VOLTAGE-GATED CATION CHANNEL CALCIUM AND SODIUM"/>
    <property type="match status" value="1"/>
</dbReference>
<dbReference type="EMBL" id="JH431728">
    <property type="status" value="NOT_ANNOTATED_CDS"/>
    <property type="molecule type" value="Genomic_DNA"/>
</dbReference>
<dbReference type="OMA" id="GEEDMKH"/>
<evidence type="ECO:0000256" key="2">
    <source>
        <dbReference type="ARBA" id="ARBA00022448"/>
    </source>
</evidence>
<dbReference type="FunFam" id="1.20.120.350:FF:000019">
    <property type="entry name" value="Sodium channel protein"/>
    <property type="match status" value="1"/>
</dbReference>
<dbReference type="FunFam" id="1.10.287.70:FF:000046">
    <property type="entry name" value="Sodium channel protein"/>
    <property type="match status" value="1"/>
</dbReference>
<feature type="region of interest" description="Disordered" evidence="18">
    <location>
        <begin position="445"/>
        <end position="507"/>
    </location>
</feature>
<protein>
    <recommendedName>
        <fullName evidence="17">Sodium channel protein</fullName>
    </recommendedName>
</protein>
<keyword evidence="8 17" id="KW-0851">Voltage-gated channel</keyword>
<dbReference type="SUPFAM" id="SSF81324">
    <property type="entry name" value="Voltage-gated potassium channels"/>
    <property type="match status" value="3"/>
</dbReference>
<evidence type="ECO:0000256" key="1">
    <source>
        <dbReference type="ARBA" id="ARBA00004651"/>
    </source>
</evidence>
<dbReference type="InterPro" id="IPR027359">
    <property type="entry name" value="Volt_channel_dom_sf"/>
</dbReference>
<comment type="subcellular location">
    <subcellularLocation>
        <location evidence="1 17">Cell membrane</location>
        <topology evidence="1 17">Multi-pass membrane protein</topology>
    </subcellularLocation>
</comment>
<keyword evidence="6 17" id="KW-0812">Transmembrane</keyword>
<evidence type="ECO:0000256" key="9">
    <source>
        <dbReference type="ARBA" id="ARBA00022989"/>
    </source>
</evidence>
<evidence type="ECO:0000256" key="7">
    <source>
        <dbReference type="ARBA" id="ARBA00022737"/>
    </source>
</evidence>
<feature type="compositionally biased region" description="Polar residues" evidence="18">
    <location>
        <begin position="462"/>
        <end position="481"/>
    </location>
</feature>
<feature type="transmembrane region" description="Helical" evidence="17">
    <location>
        <begin position="989"/>
        <end position="1017"/>
    </location>
</feature>
<evidence type="ECO:0000256" key="16">
    <source>
        <dbReference type="ARBA" id="ARBA00023303"/>
    </source>
</evidence>
<dbReference type="PANTHER" id="PTHR10037:SF62">
    <property type="entry name" value="SODIUM CHANNEL PROTEIN 60E"/>
    <property type="match status" value="1"/>
</dbReference>
<reference evidence="21" key="1">
    <citation type="submission" date="2011-05" db="EMBL/GenBank/DDBJ databases">
        <authorList>
            <person name="Richards S.R."/>
            <person name="Qu J."/>
            <person name="Jiang H."/>
            <person name="Jhangiani S.N."/>
            <person name="Agravi P."/>
            <person name="Goodspeed R."/>
            <person name="Gross S."/>
            <person name="Mandapat C."/>
            <person name="Jackson L."/>
            <person name="Mathew T."/>
            <person name="Pu L."/>
            <person name="Thornton R."/>
            <person name="Saada N."/>
            <person name="Wilczek-Boney K.B."/>
            <person name="Lee S."/>
            <person name="Kovar C."/>
            <person name="Wu Y."/>
            <person name="Scherer S.E."/>
            <person name="Worley K.C."/>
            <person name="Muzny D.M."/>
            <person name="Gibbs R."/>
        </authorList>
    </citation>
    <scope>NUCLEOTIDE SEQUENCE</scope>
    <source>
        <strain evidence="21">Brora</strain>
    </source>
</reference>
<name>T1IZW4_STRMM</name>
<dbReference type="CDD" id="cd13433">
    <property type="entry name" value="Na_channel_gate"/>
    <property type="match status" value="1"/>
</dbReference>
<dbReference type="eggNOG" id="KOG2301">
    <property type="taxonomic scope" value="Eukaryota"/>
</dbReference>
<feature type="region of interest" description="Disordered" evidence="18">
    <location>
        <begin position="1257"/>
        <end position="1276"/>
    </location>
</feature>
<sequence>MSRDSAESTGTNTYQLALSELHRLAPSLDEEPIPEEPAIIEDPLPDRNCECCSRRCIKFQWWLKFQKFTYIIVTDPLVELFITSCIIFNTIFLAIEHHGMSPDLKEVLNIGNKVFTAIFTIETTLKLIALAKDYFKNSWNNFDLVIVVFSLVELGLENINGLSVLRALRLLRVFKLAQSWTTMRVLLSIIVSTLGALGNLTLVLVIIMYIFAILGMQLFGRNYTADKFPPENEIPRWNFRDFVHSFMMIFRVLCGEWVEPLWDCMRSSGEWCMAIFLPALVVGNFMVLNLFLALLLSSFNSDELSQNKKDDEASRLLLGIKRLKYIFCYCCCEIIKYKKRKRSQSVESILTSKPDVIVKPDVVPDSGFMNRVHPESPIISANTRVSENRHRLKNVVSVEEVQDLNEDTNRRVTWTPVADYLTNLRNGSMSSLNLTDTLLKVETYGTSKRDESTQTAEVPAPENQTPTRKNSKNENIVTTDTPENKPREENTEINLDSEEEEEVKEIPLSERNPEDCFPTWMYKKCCCCKYVLTSKLAESWFQFRKKVIQVVDHWLFEWTIIVIIFASSVCLCFEDIHLENNVPLKTALYYLNIIFCIIYTLEMLLKWLAHGFVVYFSSGWSTLDFIIVAASILSVVVEGNKNLVALRSVRTLRALRPLRAISRWQGMKIVVNALMSAIPAIFNVLLVCVVFWLIFSIMGVQFFAGSFYKCVNEEDERIKVDLVRNKNDCLELNHTWRNEKVNFDNVGQGYLALFQVATFEGWMEVMEAAVDSRGVDQQPDTEANLTAYLYFIVFIVCGSFFTLNLFIGVIIDNFNMLKKKYEGGVLNIFLTENQKNYYAAMKKLGRKKPQKLIRRPINKCQAAFYDISMSRRFEMLVFVIIVLNMISMGIDHYRQSQEIEKISEILNITFTTLFVLEAIIKLIGLRHYYFTIPWNIFDFVLVVSSIGGILMKNLVKSTPISPTMLRVVRVFRIGRILRLIKGAKGLRKLLFALVVSLPALFNIGALIFLIMFIYAIIGMSLFSHVDHTGVLNEVVNFETFGRSMLLLFRLLTSAGWNDVLESLMIQPPDCDPHKGSHPNGDCGNATMAVVFLVSYVLINYMIVINMYIAVILENFNQAHLEEELGIVEDDLDMFYLNWAKYDPRASQFISFWELSDFVATLDRPLKIAKPNNITIASFNLSIAKGMKIHCLDILQALIKYVLGYVEETADFKKLRNQMEEKFIKQFPTRKTLDMVTTTLQWKRYEFAARVVQRAYRNHTTKKRRQRDLDAGLRPNSRLGASLRNISHYFSQSKSASKSRRPSPKSVRVSDNGTANKVFSIDENT</sequence>
<feature type="region of interest" description="Disordered" evidence="18">
    <location>
        <begin position="1289"/>
        <end position="1324"/>
    </location>
</feature>
<keyword evidence="16 17" id="KW-0407">Ion channel</keyword>
<feature type="transmembrane region" description="Helical" evidence="17">
    <location>
        <begin position="1088"/>
        <end position="1112"/>
    </location>
</feature>
<organism evidence="20 21">
    <name type="scientific">Strigamia maritima</name>
    <name type="common">European centipede</name>
    <name type="synonym">Geophilus maritimus</name>
    <dbReference type="NCBI Taxonomy" id="126957"/>
    <lineage>
        <taxon>Eukaryota</taxon>
        <taxon>Metazoa</taxon>
        <taxon>Ecdysozoa</taxon>
        <taxon>Arthropoda</taxon>
        <taxon>Myriapoda</taxon>
        <taxon>Chilopoda</taxon>
        <taxon>Pleurostigmophora</taxon>
        <taxon>Geophilomorpha</taxon>
        <taxon>Linotaeniidae</taxon>
        <taxon>Strigamia</taxon>
    </lineage>
</organism>